<dbReference type="PATRIC" id="fig|298794.3.peg.4562"/>
<dbReference type="RefSeq" id="WP_048448159.1">
    <property type="nucleotide sequence ID" value="NZ_LABY01000294.1"/>
</dbReference>
<proteinExistence type="predicted"/>
<dbReference type="GO" id="GO:0016616">
    <property type="term" value="F:oxidoreductase activity, acting on the CH-OH group of donors, NAD or NADP as acceptor"/>
    <property type="evidence" value="ECO:0007669"/>
    <property type="project" value="InterPro"/>
</dbReference>
<evidence type="ECO:0000259" key="2">
    <source>
        <dbReference type="SMART" id="SM00984"/>
    </source>
</evidence>
<dbReference type="InterPro" id="IPR014027">
    <property type="entry name" value="UDP-Glc/GDP-Man_DH_C"/>
</dbReference>
<dbReference type="SMART" id="SM00984">
    <property type="entry name" value="UDPG_MGDP_dh_C"/>
    <property type="match status" value="1"/>
</dbReference>
<dbReference type="PANTHER" id="PTHR43750">
    <property type="entry name" value="UDP-GLUCOSE 6-DEHYDROGENASE TUAD"/>
    <property type="match status" value="1"/>
</dbReference>
<dbReference type="InterPro" id="IPR036220">
    <property type="entry name" value="UDP-Glc/GDP-Man_DH_C_sf"/>
</dbReference>
<comment type="caution">
    <text evidence="3">The sequence shown here is derived from an EMBL/GenBank/DDBJ whole genome shotgun (WGS) entry which is preliminary data.</text>
</comment>
<dbReference type="GO" id="GO:0051287">
    <property type="term" value="F:NAD binding"/>
    <property type="evidence" value="ECO:0007669"/>
    <property type="project" value="InterPro"/>
</dbReference>
<dbReference type="EMBL" id="LABY01000294">
    <property type="protein sequence ID" value="KMO28608.1"/>
    <property type="molecule type" value="Genomic_DNA"/>
</dbReference>
<dbReference type="SUPFAM" id="SSF52413">
    <property type="entry name" value="UDP-glucose/GDP-mannose dehydrogenase C-terminal domain"/>
    <property type="match status" value="1"/>
</dbReference>
<accession>A0A0J6S576</accession>
<sequence length="170" mass="18613">LVKTAQDAGSPVRLVETVVAVNDQRKRAMARKVVAACGGSVRGRRVAVLGLTFKPNTDDMREAPSLAIIAGLQDAGARVVAYDPEGMEQARPLLREVEYASDPYACAQGAHALVIVTEWDAFRALDLRRLRAAMAEPILVDLRNVYRQDDVRRHGFKYTGVGRAIPSRES</sequence>
<evidence type="ECO:0000313" key="3">
    <source>
        <dbReference type="EMBL" id="KMO28608.1"/>
    </source>
</evidence>
<protein>
    <recommendedName>
        <fullName evidence="1">UDP-glucose 6-dehydrogenase</fullName>
    </recommendedName>
</protein>
<dbReference type="Gene3D" id="3.40.50.720">
    <property type="entry name" value="NAD(P)-binding Rossmann-like Domain"/>
    <property type="match status" value="1"/>
</dbReference>
<dbReference type="Pfam" id="PF03720">
    <property type="entry name" value="UDPG_MGDP_dh_C"/>
    <property type="match status" value="1"/>
</dbReference>
<organism evidence="3 4">
    <name type="scientific">Methylobacterium variabile</name>
    <dbReference type="NCBI Taxonomy" id="298794"/>
    <lineage>
        <taxon>Bacteria</taxon>
        <taxon>Pseudomonadati</taxon>
        <taxon>Pseudomonadota</taxon>
        <taxon>Alphaproteobacteria</taxon>
        <taxon>Hyphomicrobiales</taxon>
        <taxon>Methylobacteriaceae</taxon>
        <taxon>Methylobacterium</taxon>
    </lineage>
</organism>
<feature type="non-terminal residue" evidence="3">
    <location>
        <position position="1"/>
    </location>
</feature>
<reference evidence="3 4" key="1">
    <citation type="submission" date="2015-03" db="EMBL/GenBank/DDBJ databases">
        <title>Genome sequencing of Methylobacterium variabile DSM 16961.</title>
        <authorList>
            <person name="Chaudhry V."/>
            <person name="Patil P.B."/>
        </authorList>
    </citation>
    <scope>NUCLEOTIDE SEQUENCE [LARGE SCALE GENOMIC DNA]</scope>
    <source>
        <strain evidence="3 4">DSM 16961</strain>
    </source>
</reference>
<name>A0A0J6S576_9HYPH</name>
<gene>
    <name evidence="3" type="ORF">VQ02_31305</name>
</gene>
<feature type="domain" description="UDP-glucose/GDP-mannose dehydrogenase C-terminal" evidence="2">
    <location>
        <begin position="47"/>
        <end position="148"/>
    </location>
</feature>
<keyword evidence="4" id="KW-1185">Reference proteome</keyword>
<dbReference type="AlphaFoldDB" id="A0A0J6S576"/>
<dbReference type="Proteomes" id="UP000035955">
    <property type="component" value="Unassembled WGS sequence"/>
</dbReference>
<evidence type="ECO:0000256" key="1">
    <source>
        <dbReference type="ARBA" id="ARBA00015132"/>
    </source>
</evidence>
<dbReference type="PANTHER" id="PTHR43750:SF3">
    <property type="entry name" value="UDP-GLUCOSE 6-DEHYDROGENASE TUAD"/>
    <property type="match status" value="1"/>
</dbReference>
<evidence type="ECO:0000313" key="4">
    <source>
        <dbReference type="Proteomes" id="UP000035955"/>
    </source>
</evidence>